<comment type="similarity">
    <text evidence="1">Belongs to the iron/ascorbate-dependent oxidoreductase family.</text>
</comment>
<dbReference type="GeneID" id="119737727"/>
<feature type="compositionally biased region" description="Basic and acidic residues" evidence="2">
    <location>
        <begin position="334"/>
        <end position="343"/>
    </location>
</feature>
<proteinExistence type="inferred from homology"/>
<dbReference type="Proteomes" id="UP000887568">
    <property type="component" value="Unplaced"/>
</dbReference>
<sequence>MPKPGKRKKMEAPSPKILVDYSPGFLRIIRSKVSCSLANEEEVTLQCYKLNVYSTGGFFSAHVDTPVDAAQMIGTVVVCLPCQHTGGELIVKHKGAKKEFLFANLSADQAKVQWAAFYSDCVHEILPVKSGHRITVTYNVIRKKPSRSESGYGYCKNQHFFTGQKIKADQDAALNNIVADVLKITEKRRKQLGIFLRHKYTMSALAEGILKGLDQVLCDGLASRGLTCHFLTILVQEKENLPDEYDELYRDEEDDEGRVYAFSREDMLYVNNEGPKPQHAAWKAMEFIKDWSKGKLVVHRKETDAENCGNYTQPGAVDQLYFQSTVVIGIPESSDVKPLEENRGCSTSGDADDADVKDEESDEEDDEESDEEDCERR</sequence>
<feature type="region of interest" description="Disordered" evidence="2">
    <location>
        <begin position="333"/>
        <end position="377"/>
    </location>
</feature>
<dbReference type="PANTHER" id="PTHR33099">
    <property type="entry name" value="FE2OG DIOXYGENASE DOMAIN-CONTAINING PROTEIN"/>
    <property type="match status" value="1"/>
</dbReference>
<keyword evidence="1" id="KW-0408">Iron</keyword>
<organism evidence="4 5">
    <name type="scientific">Patiria miniata</name>
    <name type="common">Bat star</name>
    <name type="synonym">Asterina miniata</name>
    <dbReference type="NCBI Taxonomy" id="46514"/>
    <lineage>
        <taxon>Eukaryota</taxon>
        <taxon>Metazoa</taxon>
        <taxon>Echinodermata</taxon>
        <taxon>Eleutherozoa</taxon>
        <taxon>Asterozoa</taxon>
        <taxon>Asteroidea</taxon>
        <taxon>Valvatacea</taxon>
        <taxon>Valvatida</taxon>
        <taxon>Asterinidae</taxon>
        <taxon>Patiria</taxon>
    </lineage>
</organism>
<dbReference type="Gene3D" id="2.60.120.620">
    <property type="entry name" value="q2cbj1_9rhob like domain"/>
    <property type="match status" value="1"/>
</dbReference>
<evidence type="ECO:0000313" key="5">
    <source>
        <dbReference type="Proteomes" id="UP000887568"/>
    </source>
</evidence>
<protein>
    <recommendedName>
        <fullName evidence="3">Fe2OG dioxygenase domain-containing protein</fullName>
    </recommendedName>
</protein>
<dbReference type="PANTHER" id="PTHR33099:SF14">
    <property type="entry name" value="PROLYL 4-HYDROXYLASE ALPHA SUBUNIT FE(2+) 2OG DIOXYGENASE DOMAIN-CONTAINING PROTEIN"/>
    <property type="match status" value="1"/>
</dbReference>
<evidence type="ECO:0000259" key="3">
    <source>
        <dbReference type="PROSITE" id="PS51471"/>
    </source>
</evidence>
<feature type="compositionally biased region" description="Acidic residues" evidence="2">
    <location>
        <begin position="350"/>
        <end position="377"/>
    </location>
</feature>
<dbReference type="GO" id="GO:0016491">
    <property type="term" value="F:oxidoreductase activity"/>
    <property type="evidence" value="ECO:0007669"/>
    <property type="project" value="UniProtKB-KW"/>
</dbReference>
<dbReference type="OMA" id="CKHTERT"/>
<feature type="domain" description="Fe2OG dioxygenase" evidence="3">
    <location>
        <begin position="43"/>
        <end position="142"/>
    </location>
</feature>
<accession>A0A914AVT3</accession>
<dbReference type="InterPro" id="IPR005123">
    <property type="entry name" value="Oxoglu/Fe-dep_dioxygenase_dom"/>
</dbReference>
<keyword evidence="1" id="KW-0479">Metal-binding</keyword>
<dbReference type="RefSeq" id="XP_038068210.1">
    <property type="nucleotide sequence ID" value="XM_038212282.1"/>
</dbReference>
<dbReference type="EnsemblMetazoa" id="XM_038212282.1">
    <property type="protein sequence ID" value="XP_038068210.1"/>
    <property type="gene ID" value="LOC119737727"/>
</dbReference>
<dbReference type="InterPro" id="IPR044862">
    <property type="entry name" value="Pro_4_hyd_alph_FE2OG_OXY"/>
</dbReference>
<evidence type="ECO:0000313" key="4">
    <source>
        <dbReference type="EnsemblMetazoa" id="XP_038068210.1"/>
    </source>
</evidence>
<keyword evidence="1" id="KW-0560">Oxidoreductase</keyword>
<dbReference type="GO" id="GO:0046872">
    <property type="term" value="F:metal ion binding"/>
    <property type="evidence" value="ECO:0007669"/>
    <property type="project" value="UniProtKB-KW"/>
</dbReference>
<dbReference type="Pfam" id="PF13640">
    <property type="entry name" value="2OG-FeII_Oxy_3"/>
    <property type="match status" value="1"/>
</dbReference>
<keyword evidence="5" id="KW-1185">Reference proteome</keyword>
<evidence type="ECO:0000256" key="2">
    <source>
        <dbReference type="SAM" id="MobiDB-lite"/>
    </source>
</evidence>
<dbReference type="AlphaFoldDB" id="A0A914AVT3"/>
<reference evidence="4" key="1">
    <citation type="submission" date="2022-11" db="UniProtKB">
        <authorList>
            <consortium name="EnsemblMetazoa"/>
        </authorList>
    </citation>
    <scope>IDENTIFICATION</scope>
</reference>
<name>A0A914AVT3_PATMI</name>
<dbReference type="OrthoDB" id="5971311at2759"/>
<dbReference type="PROSITE" id="PS51471">
    <property type="entry name" value="FE2OG_OXY"/>
    <property type="match status" value="1"/>
</dbReference>
<evidence type="ECO:0000256" key="1">
    <source>
        <dbReference type="RuleBase" id="RU003682"/>
    </source>
</evidence>